<dbReference type="Proteomes" id="UP001152519">
    <property type="component" value="Unassembled WGS sequence"/>
</dbReference>
<name>A0A9W4E3R5_9ACTN</name>
<feature type="compositionally biased region" description="Basic residues" evidence="1">
    <location>
        <begin position="1"/>
        <end position="10"/>
    </location>
</feature>
<comment type="caution">
    <text evidence="2">The sequence shown here is derived from an EMBL/GenBank/DDBJ whole genome shotgun (WGS) entry which is preliminary data.</text>
</comment>
<evidence type="ECO:0000313" key="2">
    <source>
        <dbReference type="EMBL" id="CAG6392735.1"/>
    </source>
</evidence>
<feature type="region of interest" description="Disordered" evidence="1">
    <location>
        <begin position="1"/>
        <end position="31"/>
    </location>
</feature>
<dbReference type="AlphaFoldDB" id="A0A9W4E3R5"/>
<protein>
    <submittedName>
        <fullName evidence="2">Uncharacterized protein</fullName>
    </submittedName>
</protein>
<evidence type="ECO:0000313" key="3">
    <source>
        <dbReference type="Proteomes" id="UP001152519"/>
    </source>
</evidence>
<accession>A0A9W4E3R5</accession>
<evidence type="ECO:0000256" key="1">
    <source>
        <dbReference type="SAM" id="MobiDB-lite"/>
    </source>
</evidence>
<dbReference type="RefSeq" id="WP_251487619.1">
    <property type="nucleotide sequence ID" value="NZ_CAJSLV010000046.1"/>
</dbReference>
<proteinExistence type="predicted"/>
<gene>
    <name evidence="2" type="ORF">SCOCK_180112</name>
</gene>
<sequence length="144" mass="15379">MKLTRGRRRPSPADLAPVPVPLKSAPPAEHTVPWFERPEAQLTPPPTPAGATPAPVFQPSRYVVQYDRLGQVGDRLTGLRRTPPPLTTHADSAADLAEQIRTDVDPWIGGGARIEVTIDMAVSGGMIRAGVVGGAFKFTRGGLR</sequence>
<reference evidence="2" key="1">
    <citation type="submission" date="2021-05" db="EMBL/GenBank/DDBJ databases">
        <authorList>
            <person name="Arsene-Ploetze F."/>
        </authorList>
    </citation>
    <scope>NUCLEOTIDE SEQUENCE</scope>
    <source>
        <strain evidence="2">DSM 42138</strain>
    </source>
</reference>
<keyword evidence="3" id="KW-1185">Reference proteome</keyword>
<dbReference type="EMBL" id="CAJSLV010000046">
    <property type="protein sequence ID" value="CAG6392735.1"/>
    <property type="molecule type" value="Genomic_DNA"/>
</dbReference>
<organism evidence="2 3">
    <name type="scientific">Actinacidiphila cocklensis</name>
    <dbReference type="NCBI Taxonomy" id="887465"/>
    <lineage>
        <taxon>Bacteria</taxon>
        <taxon>Bacillati</taxon>
        <taxon>Actinomycetota</taxon>
        <taxon>Actinomycetes</taxon>
        <taxon>Kitasatosporales</taxon>
        <taxon>Streptomycetaceae</taxon>
        <taxon>Actinacidiphila</taxon>
    </lineage>
</organism>